<feature type="transmembrane region" description="Helical" evidence="5">
    <location>
        <begin position="240"/>
        <end position="259"/>
    </location>
</feature>
<gene>
    <name evidence="6" type="ORF">EV684_10893</name>
</gene>
<dbReference type="PANTHER" id="PTHR23514:SF13">
    <property type="entry name" value="INNER MEMBRANE PROTEIN YBJJ"/>
    <property type="match status" value="1"/>
</dbReference>
<evidence type="ECO:0000256" key="5">
    <source>
        <dbReference type="SAM" id="Phobius"/>
    </source>
</evidence>
<comment type="subcellular location">
    <subcellularLocation>
        <location evidence="1">Membrane</location>
        <topology evidence="1">Multi-pass membrane protein</topology>
    </subcellularLocation>
</comment>
<reference evidence="6 7" key="1">
    <citation type="submission" date="2019-03" db="EMBL/GenBank/DDBJ databases">
        <title>Genomic Encyclopedia of Type Strains, Phase IV (KMG-IV): sequencing the most valuable type-strain genomes for metagenomic binning, comparative biology and taxonomic classification.</title>
        <authorList>
            <person name="Goeker M."/>
        </authorList>
    </citation>
    <scope>NUCLEOTIDE SEQUENCE [LARGE SCALE GENOMIC DNA]</scope>
    <source>
        <strain evidence="6 7">DSM 1709</strain>
    </source>
</reference>
<dbReference type="InterPro" id="IPR036259">
    <property type="entry name" value="MFS_trans_sf"/>
</dbReference>
<keyword evidence="3 5" id="KW-1133">Transmembrane helix</keyword>
<dbReference type="OrthoDB" id="9810941at2"/>
<dbReference type="RefSeq" id="WP_132647817.1">
    <property type="nucleotide sequence ID" value="NZ_CP181386.1"/>
</dbReference>
<feature type="transmembrane region" description="Helical" evidence="5">
    <location>
        <begin position="17"/>
        <end position="37"/>
    </location>
</feature>
<feature type="transmembrane region" description="Helical" evidence="5">
    <location>
        <begin position="81"/>
        <end position="98"/>
    </location>
</feature>
<dbReference type="GO" id="GO:0022857">
    <property type="term" value="F:transmembrane transporter activity"/>
    <property type="evidence" value="ECO:0007669"/>
    <property type="project" value="InterPro"/>
</dbReference>
<dbReference type="EMBL" id="SLXD01000008">
    <property type="protein sequence ID" value="TCP01752.1"/>
    <property type="molecule type" value="Genomic_DNA"/>
</dbReference>
<feature type="transmembrane region" description="Helical" evidence="5">
    <location>
        <begin position="144"/>
        <end position="165"/>
    </location>
</feature>
<feature type="transmembrane region" description="Helical" evidence="5">
    <location>
        <begin position="298"/>
        <end position="321"/>
    </location>
</feature>
<accession>A0A4R2M592</accession>
<dbReference type="Proteomes" id="UP000295106">
    <property type="component" value="Unassembled WGS sequence"/>
</dbReference>
<sequence length="383" mass="37917">MTLTAPSPARALRPARIAVRSLFFAFGTVTGAWGAHVPSAKARYGLDEAQLALALLAAAVGAVGALLVAGRIIGRHGPRQVVPVAAAVIAAALGTLLLHGGFAALMATMVVFGAAGAFYDVSINAEGTLLEERSGFKVVSGFHGMWSLGAMTGAGGCSVLLAAGVPAAWQLGALAIVVLALSLVAARSLLPDHPPVPAGPRGWRLPPPRLLLLGGLAALGLLAEGVIYDWSVLWFTDSLGQTQAVGGLGYAAFAAAMAASRFGGDALRSRWPAATLLAASAGLAALAMSAALLLHHPVVGIVAMAAVGAGLANVVPILFVAGGRQPGVTPADGIAAVSSLGYVGLLAGPPLVGAIAHASSLNLAMATLVAAALALAAGARLLR</sequence>
<feature type="transmembrane region" description="Helical" evidence="5">
    <location>
        <begin position="210"/>
        <end position="228"/>
    </location>
</feature>
<dbReference type="PANTHER" id="PTHR23514">
    <property type="entry name" value="BYPASS OF STOP CODON PROTEIN 6"/>
    <property type="match status" value="1"/>
</dbReference>
<keyword evidence="2 5" id="KW-0812">Transmembrane</keyword>
<feature type="transmembrane region" description="Helical" evidence="5">
    <location>
        <begin position="271"/>
        <end position="292"/>
    </location>
</feature>
<organism evidence="6 7">
    <name type="scientific">Rubrivivax gelatinosus</name>
    <name type="common">Rhodocyclus gelatinosus</name>
    <name type="synonym">Rhodopseudomonas gelatinosa</name>
    <dbReference type="NCBI Taxonomy" id="28068"/>
    <lineage>
        <taxon>Bacteria</taxon>
        <taxon>Pseudomonadati</taxon>
        <taxon>Pseudomonadota</taxon>
        <taxon>Betaproteobacteria</taxon>
        <taxon>Burkholderiales</taxon>
        <taxon>Sphaerotilaceae</taxon>
        <taxon>Rubrivivax</taxon>
    </lineage>
</organism>
<evidence type="ECO:0000313" key="7">
    <source>
        <dbReference type="Proteomes" id="UP000295106"/>
    </source>
</evidence>
<dbReference type="GO" id="GO:0016020">
    <property type="term" value="C:membrane"/>
    <property type="evidence" value="ECO:0007669"/>
    <property type="project" value="UniProtKB-SubCell"/>
</dbReference>
<feature type="transmembrane region" description="Helical" evidence="5">
    <location>
        <begin position="104"/>
        <end position="123"/>
    </location>
</feature>
<dbReference type="GeneID" id="99683839"/>
<comment type="caution">
    <text evidence="6">The sequence shown here is derived from an EMBL/GenBank/DDBJ whole genome shotgun (WGS) entry which is preliminary data.</text>
</comment>
<dbReference type="AlphaFoldDB" id="A0A4R2M592"/>
<feature type="transmembrane region" description="Helical" evidence="5">
    <location>
        <begin position="363"/>
        <end position="382"/>
    </location>
</feature>
<evidence type="ECO:0000256" key="1">
    <source>
        <dbReference type="ARBA" id="ARBA00004141"/>
    </source>
</evidence>
<proteinExistence type="predicted"/>
<evidence type="ECO:0000256" key="2">
    <source>
        <dbReference type="ARBA" id="ARBA00022692"/>
    </source>
</evidence>
<dbReference type="SUPFAM" id="SSF103473">
    <property type="entry name" value="MFS general substrate transporter"/>
    <property type="match status" value="1"/>
</dbReference>
<evidence type="ECO:0000313" key="6">
    <source>
        <dbReference type="EMBL" id="TCP01752.1"/>
    </source>
</evidence>
<feature type="transmembrane region" description="Helical" evidence="5">
    <location>
        <begin position="49"/>
        <end position="69"/>
    </location>
</feature>
<dbReference type="Pfam" id="PF07690">
    <property type="entry name" value="MFS_1"/>
    <property type="match status" value="1"/>
</dbReference>
<evidence type="ECO:0000256" key="3">
    <source>
        <dbReference type="ARBA" id="ARBA00022989"/>
    </source>
</evidence>
<feature type="transmembrane region" description="Helical" evidence="5">
    <location>
        <begin position="171"/>
        <end position="190"/>
    </location>
</feature>
<evidence type="ECO:0000256" key="4">
    <source>
        <dbReference type="ARBA" id="ARBA00023136"/>
    </source>
</evidence>
<dbReference type="Gene3D" id="1.20.1250.20">
    <property type="entry name" value="MFS general substrate transporter like domains"/>
    <property type="match status" value="1"/>
</dbReference>
<name>A0A4R2M592_RUBGE</name>
<dbReference type="InterPro" id="IPR011701">
    <property type="entry name" value="MFS"/>
</dbReference>
<feature type="transmembrane region" description="Helical" evidence="5">
    <location>
        <begin position="333"/>
        <end position="357"/>
    </location>
</feature>
<keyword evidence="4 5" id="KW-0472">Membrane</keyword>
<dbReference type="InterPro" id="IPR051788">
    <property type="entry name" value="MFS_Transporter"/>
</dbReference>
<protein>
    <submittedName>
        <fullName evidence="6">Fucose permease</fullName>
    </submittedName>
</protein>